<name>A0A0L0DQT7_THETB</name>
<dbReference type="EC" id="2.7.11.1" evidence="1"/>
<proteinExistence type="predicted"/>
<keyword evidence="4 9" id="KW-0547">Nucleotide-binding</keyword>
<dbReference type="EMBL" id="GL349482">
    <property type="protein sequence ID" value="KNC53798.1"/>
    <property type="molecule type" value="Genomic_DNA"/>
</dbReference>
<protein>
    <recommendedName>
        <fullName evidence="1">non-specific serine/threonine protein kinase</fullName>
        <ecNumber evidence="1">2.7.11.1</ecNumber>
    </recommendedName>
</protein>
<evidence type="ECO:0000256" key="2">
    <source>
        <dbReference type="ARBA" id="ARBA00022527"/>
    </source>
</evidence>
<feature type="region of interest" description="Disordered" evidence="10">
    <location>
        <begin position="159"/>
        <end position="190"/>
    </location>
</feature>
<dbReference type="GO" id="GO:0005634">
    <property type="term" value="C:nucleus"/>
    <property type="evidence" value="ECO:0007669"/>
    <property type="project" value="TreeGrafter"/>
</dbReference>
<evidence type="ECO:0000256" key="8">
    <source>
        <dbReference type="ARBA" id="ARBA00048679"/>
    </source>
</evidence>
<dbReference type="Pfam" id="PF00069">
    <property type="entry name" value="Pkinase"/>
    <property type="match status" value="1"/>
</dbReference>
<keyword evidence="5 12" id="KW-0418">Kinase</keyword>
<dbReference type="SUPFAM" id="SSF56112">
    <property type="entry name" value="Protein kinase-like (PK-like)"/>
    <property type="match status" value="1"/>
</dbReference>
<evidence type="ECO:0000313" key="13">
    <source>
        <dbReference type="Proteomes" id="UP000054408"/>
    </source>
</evidence>
<organism evidence="12 13">
    <name type="scientific">Thecamonas trahens ATCC 50062</name>
    <dbReference type="NCBI Taxonomy" id="461836"/>
    <lineage>
        <taxon>Eukaryota</taxon>
        <taxon>Apusozoa</taxon>
        <taxon>Apusomonadida</taxon>
        <taxon>Apusomonadidae</taxon>
        <taxon>Thecamonas</taxon>
    </lineage>
</organism>
<dbReference type="InterPro" id="IPR045216">
    <property type="entry name" value="CK2_alpha"/>
</dbReference>
<evidence type="ECO:0000256" key="3">
    <source>
        <dbReference type="ARBA" id="ARBA00022679"/>
    </source>
</evidence>
<dbReference type="InterPro" id="IPR000719">
    <property type="entry name" value="Prot_kinase_dom"/>
</dbReference>
<sequence>MSCEQYDGVAPVPGPGPGSAAEVSPLVVATASTSNSSFAPLVKSAAVEAELLVSPLAAAAAGEGGDGRAAFADVRPDEMNVRRGMPGRVASAGLLGALPAELAGTASATPESSGGGWSAEARLLRQPGARAAAATNDAVDKLLAVLEAESMARARIGVGGEAGRGSRSGNLRRSEAEGDDEAGGSGGESRSDAWAAVSSVEWAARPGGGHSSRRSRILGHARGEYAFVNEGCIDEDRFHIDLTSIAWSDYDSLYRVFWNRCLGEGSYGQVYLAQHRPSKSLCVVKTIRREKEDTLKLKKEIKMLLLLAGHPAIVQLLDMVEHPRRKLKMLVFEYVAYADPRELMLHMNLDQLRYFMYHALLGINYAHSQGIIHRDVKEANVLFDPVEWKVRLIDWGFGTFYFPHVKHSRWPGTRYYKSPDLFLHYRYYDYSVDMWAFACMMGAAVFRRLPMFRCKTDHNSAQLIAIGMLLGSDDYAAYLDAYDFPLGGKFDAQFMAASVPRKRVKWRRLVNESNIDVAHPDALDLLDRLLVWDHEVRLTAYEALAHRFFDPVRRPDLESSAQLPRHPPFRTALVGGRAAEAASLGYA</sequence>
<dbReference type="GeneID" id="25567966"/>
<dbReference type="STRING" id="461836.A0A0L0DQT7"/>
<dbReference type="AlphaFoldDB" id="A0A0L0DQT7"/>
<dbReference type="PANTHER" id="PTHR24054:SF0">
    <property type="entry name" value="CASEIN KINASE II SUBUNIT ALPHA"/>
    <property type="match status" value="1"/>
</dbReference>
<dbReference type="GO" id="GO:0005829">
    <property type="term" value="C:cytosol"/>
    <property type="evidence" value="ECO:0007669"/>
    <property type="project" value="TreeGrafter"/>
</dbReference>
<dbReference type="Gene3D" id="3.30.200.20">
    <property type="entry name" value="Phosphorylase Kinase, domain 1"/>
    <property type="match status" value="1"/>
</dbReference>
<dbReference type="GO" id="GO:0051726">
    <property type="term" value="P:regulation of cell cycle"/>
    <property type="evidence" value="ECO:0007669"/>
    <property type="project" value="TreeGrafter"/>
</dbReference>
<gene>
    <name evidence="12" type="ORF">AMSG_09520</name>
</gene>
<dbReference type="InterPro" id="IPR011009">
    <property type="entry name" value="Kinase-like_dom_sf"/>
</dbReference>
<evidence type="ECO:0000256" key="5">
    <source>
        <dbReference type="ARBA" id="ARBA00022777"/>
    </source>
</evidence>
<comment type="catalytic activity">
    <reaction evidence="7">
        <text>L-threonyl-[protein] + ATP = O-phospho-L-threonyl-[protein] + ADP + H(+)</text>
        <dbReference type="Rhea" id="RHEA:46608"/>
        <dbReference type="Rhea" id="RHEA-COMP:11060"/>
        <dbReference type="Rhea" id="RHEA-COMP:11605"/>
        <dbReference type="ChEBI" id="CHEBI:15378"/>
        <dbReference type="ChEBI" id="CHEBI:30013"/>
        <dbReference type="ChEBI" id="CHEBI:30616"/>
        <dbReference type="ChEBI" id="CHEBI:61977"/>
        <dbReference type="ChEBI" id="CHEBI:456216"/>
        <dbReference type="EC" id="2.7.11.1"/>
    </reaction>
</comment>
<evidence type="ECO:0000256" key="1">
    <source>
        <dbReference type="ARBA" id="ARBA00012513"/>
    </source>
</evidence>
<feature type="region of interest" description="Disordered" evidence="10">
    <location>
        <begin position="1"/>
        <end position="22"/>
    </location>
</feature>
<dbReference type="GO" id="GO:0005956">
    <property type="term" value="C:protein kinase CK2 complex"/>
    <property type="evidence" value="ECO:0007669"/>
    <property type="project" value="TreeGrafter"/>
</dbReference>
<dbReference type="RefSeq" id="XP_013754358.1">
    <property type="nucleotide sequence ID" value="XM_013898904.1"/>
</dbReference>
<keyword evidence="6 9" id="KW-0067">ATP-binding</keyword>
<dbReference type="GO" id="GO:0005524">
    <property type="term" value="F:ATP binding"/>
    <property type="evidence" value="ECO:0007669"/>
    <property type="project" value="UniProtKB-UniRule"/>
</dbReference>
<evidence type="ECO:0000313" key="12">
    <source>
        <dbReference type="EMBL" id="KNC53798.1"/>
    </source>
</evidence>
<keyword evidence="2" id="KW-0723">Serine/threonine-protein kinase</keyword>
<dbReference type="PANTHER" id="PTHR24054">
    <property type="entry name" value="CASEIN KINASE II SUBUNIT ALPHA"/>
    <property type="match status" value="1"/>
</dbReference>
<feature type="domain" description="Protein kinase" evidence="11">
    <location>
        <begin position="256"/>
        <end position="549"/>
    </location>
</feature>
<dbReference type="PROSITE" id="PS50011">
    <property type="entry name" value="PROTEIN_KINASE_DOM"/>
    <property type="match status" value="1"/>
</dbReference>
<dbReference type="InterPro" id="IPR017441">
    <property type="entry name" value="Protein_kinase_ATP_BS"/>
</dbReference>
<comment type="catalytic activity">
    <reaction evidence="8">
        <text>L-seryl-[protein] + ATP = O-phospho-L-seryl-[protein] + ADP + H(+)</text>
        <dbReference type="Rhea" id="RHEA:17989"/>
        <dbReference type="Rhea" id="RHEA-COMP:9863"/>
        <dbReference type="Rhea" id="RHEA-COMP:11604"/>
        <dbReference type="ChEBI" id="CHEBI:15378"/>
        <dbReference type="ChEBI" id="CHEBI:29999"/>
        <dbReference type="ChEBI" id="CHEBI:30616"/>
        <dbReference type="ChEBI" id="CHEBI:83421"/>
        <dbReference type="ChEBI" id="CHEBI:456216"/>
        <dbReference type="EC" id="2.7.11.1"/>
    </reaction>
</comment>
<evidence type="ECO:0000256" key="7">
    <source>
        <dbReference type="ARBA" id="ARBA00047899"/>
    </source>
</evidence>
<evidence type="ECO:0000259" key="11">
    <source>
        <dbReference type="PROSITE" id="PS50011"/>
    </source>
</evidence>
<dbReference type="Gene3D" id="1.10.510.10">
    <property type="entry name" value="Transferase(Phosphotransferase) domain 1"/>
    <property type="match status" value="1"/>
</dbReference>
<feature type="binding site" evidence="9">
    <location>
        <position position="285"/>
    </location>
    <ligand>
        <name>ATP</name>
        <dbReference type="ChEBI" id="CHEBI:30616"/>
    </ligand>
</feature>
<dbReference type="PROSITE" id="PS00108">
    <property type="entry name" value="PROTEIN_KINASE_ST"/>
    <property type="match status" value="1"/>
</dbReference>
<evidence type="ECO:0000256" key="9">
    <source>
        <dbReference type="PROSITE-ProRule" id="PRU10141"/>
    </source>
</evidence>
<evidence type="ECO:0000256" key="10">
    <source>
        <dbReference type="SAM" id="MobiDB-lite"/>
    </source>
</evidence>
<keyword evidence="3" id="KW-0808">Transferase</keyword>
<dbReference type="GO" id="GO:0004674">
    <property type="term" value="F:protein serine/threonine kinase activity"/>
    <property type="evidence" value="ECO:0007669"/>
    <property type="project" value="UniProtKB-KW"/>
</dbReference>
<dbReference type="eggNOG" id="KOG0668">
    <property type="taxonomic scope" value="Eukaryota"/>
</dbReference>
<evidence type="ECO:0000256" key="4">
    <source>
        <dbReference type="ARBA" id="ARBA00022741"/>
    </source>
</evidence>
<reference evidence="12 13" key="1">
    <citation type="submission" date="2010-05" db="EMBL/GenBank/DDBJ databases">
        <title>The Genome Sequence of Thecamonas trahens ATCC 50062.</title>
        <authorList>
            <consortium name="The Broad Institute Genome Sequencing Platform"/>
            <person name="Russ C."/>
            <person name="Cuomo C."/>
            <person name="Shea T."/>
            <person name="Young S.K."/>
            <person name="Zeng Q."/>
            <person name="Koehrsen M."/>
            <person name="Haas B."/>
            <person name="Borodovsky M."/>
            <person name="Guigo R."/>
            <person name="Alvarado L."/>
            <person name="Berlin A."/>
            <person name="Bochicchio J."/>
            <person name="Borenstein D."/>
            <person name="Chapman S."/>
            <person name="Chen Z."/>
            <person name="Freedman E."/>
            <person name="Gellesch M."/>
            <person name="Goldberg J."/>
            <person name="Griggs A."/>
            <person name="Gujja S."/>
            <person name="Heilman E."/>
            <person name="Heiman D."/>
            <person name="Hepburn T."/>
            <person name="Howarth C."/>
            <person name="Jen D."/>
            <person name="Larson L."/>
            <person name="Mehta T."/>
            <person name="Park D."/>
            <person name="Pearson M."/>
            <person name="Roberts A."/>
            <person name="Saif S."/>
            <person name="Shenoy N."/>
            <person name="Sisk P."/>
            <person name="Stolte C."/>
            <person name="Sykes S."/>
            <person name="Thomson T."/>
            <person name="Walk T."/>
            <person name="White J."/>
            <person name="Yandava C."/>
            <person name="Burger G."/>
            <person name="Gray M.W."/>
            <person name="Holland P.W.H."/>
            <person name="King N."/>
            <person name="Lang F.B.F."/>
            <person name="Roger A.J."/>
            <person name="Ruiz-Trillo I."/>
            <person name="Lander E."/>
            <person name="Nusbaum C."/>
        </authorList>
    </citation>
    <scope>NUCLEOTIDE SEQUENCE [LARGE SCALE GENOMIC DNA]</scope>
    <source>
        <strain evidence="12 13">ATCC 50062</strain>
    </source>
</reference>
<dbReference type="SMART" id="SM00220">
    <property type="entry name" value="S_TKc"/>
    <property type="match status" value="1"/>
</dbReference>
<dbReference type="Proteomes" id="UP000054408">
    <property type="component" value="Unassembled WGS sequence"/>
</dbReference>
<dbReference type="PROSITE" id="PS00107">
    <property type="entry name" value="PROTEIN_KINASE_ATP"/>
    <property type="match status" value="1"/>
</dbReference>
<accession>A0A0L0DQT7</accession>
<evidence type="ECO:0000256" key="6">
    <source>
        <dbReference type="ARBA" id="ARBA00022840"/>
    </source>
</evidence>
<dbReference type="InterPro" id="IPR008271">
    <property type="entry name" value="Ser/Thr_kinase_AS"/>
</dbReference>
<keyword evidence="13" id="KW-1185">Reference proteome</keyword>